<dbReference type="Pfam" id="PF04905">
    <property type="entry name" value="NCD2"/>
    <property type="match status" value="1"/>
</dbReference>
<dbReference type="InterPro" id="IPR013761">
    <property type="entry name" value="SAM/pointed_sf"/>
</dbReference>
<evidence type="ECO:0000256" key="2">
    <source>
        <dbReference type="ARBA" id="ARBA00008864"/>
    </source>
</evidence>
<evidence type="ECO:0000256" key="4">
    <source>
        <dbReference type="ARBA" id="ARBA00023015"/>
    </source>
</evidence>
<dbReference type="AlphaFoldDB" id="A0AAV4WYV5"/>
<feature type="region of interest" description="Disordered" evidence="7">
    <location>
        <begin position="588"/>
        <end position="615"/>
    </location>
</feature>
<dbReference type="PANTHER" id="PTHR12623">
    <property type="entry name" value="NGFI-A BINDING PROTEIN"/>
    <property type="match status" value="1"/>
</dbReference>
<name>A0AAV4WYV5_9ARAC</name>
<protein>
    <submittedName>
        <fullName evidence="10">NGFI-A-binding protein homolog</fullName>
    </submittedName>
</protein>
<evidence type="ECO:0000313" key="11">
    <source>
        <dbReference type="Proteomes" id="UP001054837"/>
    </source>
</evidence>
<keyword evidence="3" id="KW-0678">Repressor</keyword>
<evidence type="ECO:0000256" key="7">
    <source>
        <dbReference type="SAM" id="MobiDB-lite"/>
    </source>
</evidence>
<feature type="compositionally biased region" description="Low complexity" evidence="7">
    <location>
        <begin position="172"/>
        <end position="182"/>
    </location>
</feature>
<feature type="domain" description="Nab N-terminal" evidence="8">
    <location>
        <begin position="5"/>
        <end position="79"/>
    </location>
</feature>
<dbReference type="InterPro" id="IPR038398">
    <property type="entry name" value="NCD2_sf"/>
</dbReference>
<dbReference type="InterPro" id="IPR039040">
    <property type="entry name" value="NAB_fam"/>
</dbReference>
<dbReference type="Pfam" id="PF04904">
    <property type="entry name" value="SAM_NCD1"/>
    <property type="match status" value="1"/>
</dbReference>
<evidence type="ECO:0000256" key="5">
    <source>
        <dbReference type="ARBA" id="ARBA00023163"/>
    </source>
</evidence>
<accession>A0AAV4WYV5</accession>
<dbReference type="GO" id="GO:0003712">
    <property type="term" value="F:transcription coregulator activity"/>
    <property type="evidence" value="ECO:0007669"/>
    <property type="project" value="InterPro"/>
</dbReference>
<dbReference type="FunFam" id="1.20.120.2010:FF:000001">
    <property type="entry name" value="NGFI-A-binding protein 1 isoform X1"/>
    <property type="match status" value="1"/>
</dbReference>
<evidence type="ECO:0000313" key="10">
    <source>
        <dbReference type="EMBL" id="GIY87662.1"/>
    </source>
</evidence>
<feature type="compositionally biased region" description="Pro residues" evidence="7">
    <location>
        <begin position="158"/>
        <end position="169"/>
    </location>
</feature>
<feature type="compositionally biased region" description="Low complexity" evidence="7">
    <location>
        <begin position="148"/>
        <end position="157"/>
    </location>
</feature>
<dbReference type="PANTHER" id="PTHR12623:SF10">
    <property type="entry name" value="NGFI-A-BINDING PROTEIN HOMOLOG"/>
    <property type="match status" value="1"/>
</dbReference>
<dbReference type="GO" id="GO:0045892">
    <property type="term" value="P:negative regulation of DNA-templated transcription"/>
    <property type="evidence" value="ECO:0007669"/>
    <property type="project" value="InterPro"/>
</dbReference>
<evidence type="ECO:0000259" key="9">
    <source>
        <dbReference type="Pfam" id="PF04905"/>
    </source>
</evidence>
<keyword evidence="6" id="KW-0539">Nucleus</keyword>
<feature type="compositionally biased region" description="Pro residues" evidence="7">
    <location>
        <begin position="133"/>
        <end position="147"/>
    </location>
</feature>
<feature type="region of interest" description="Disordered" evidence="7">
    <location>
        <begin position="133"/>
        <end position="194"/>
    </location>
</feature>
<comment type="subcellular location">
    <subcellularLocation>
        <location evidence="1">Nucleus</location>
    </subcellularLocation>
</comment>
<sequence>MTSQPTNESELQLYRVLQRANLLSYYDTFICQGGDDVQQLCEAGEEEFLEIMALVGMASKPLHVRRLQKALQEWVNNPDYRACTVEETHRVHAPILPSESKMNSANCTLERSVFNSKTNAMFQTPLMPAVPPSHSPYPVSPGPPVVRPGPLNLSQPSPVAPMQPSPPMPILSNSNSQSSPSPGAKDASSPQPPSALTFQQALCEYPQAPGSPTSLTPVLVESQIQRLSEAADLLVKTLPQFDPKPQNNKKKICKDLEYVMNMSEDDPRRMDEIRKYAAIYGRFDCKRKPEKPLTLHEVSVNEAAAQICKHIPALLTRRDELFPLARQVVRDSGYQYSKGHSRSQCYSKNYDEDSCKRLRFDGSPGALPDHNQMEEERKRRQDRLEAVTEQIKLLAGQQHDLKTGLQQSKDTHNVVAVGQIQNQLDLLATQHYQLINEQSELSRQLRRLDRYFTEYRYGIRSSGSENDKIDTDDTDSQFSVYSYESSASIGHDANESPSHDSNMSVQTNDGYSSIKNVQGKKTNSHITKQLVQETLIDEGLRVVKELANQIKDETDLNHVTISKPEGRPRGRPPRLERDYILTTAGSTTKHYNDINTNNARNATAPVTPLQNGHSPTSVGVPLDNENTVCHNGLILNLRSNQLSEKNNISNNSNDGNHVSDMQDDVISNESESSLKALLAFSQKGIKQEPSSPTSLKMD</sequence>
<dbReference type="InterPro" id="IPR006989">
    <property type="entry name" value="NAB_co-repressor_dom"/>
</dbReference>
<organism evidence="10 11">
    <name type="scientific">Caerostris darwini</name>
    <dbReference type="NCBI Taxonomy" id="1538125"/>
    <lineage>
        <taxon>Eukaryota</taxon>
        <taxon>Metazoa</taxon>
        <taxon>Ecdysozoa</taxon>
        <taxon>Arthropoda</taxon>
        <taxon>Chelicerata</taxon>
        <taxon>Arachnida</taxon>
        <taxon>Araneae</taxon>
        <taxon>Araneomorphae</taxon>
        <taxon>Entelegynae</taxon>
        <taxon>Araneoidea</taxon>
        <taxon>Araneidae</taxon>
        <taxon>Caerostris</taxon>
    </lineage>
</organism>
<dbReference type="EMBL" id="BPLQ01015363">
    <property type="protein sequence ID" value="GIY87662.1"/>
    <property type="molecule type" value="Genomic_DNA"/>
</dbReference>
<dbReference type="Gene3D" id="1.20.120.2010">
    <property type="entry name" value="NAB conserved domain 2"/>
    <property type="match status" value="1"/>
</dbReference>
<evidence type="ECO:0000256" key="3">
    <source>
        <dbReference type="ARBA" id="ARBA00022491"/>
    </source>
</evidence>
<dbReference type="Gene3D" id="1.10.150.50">
    <property type="entry name" value="Transcription Factor, Ets-1"/>
    <property type="match status" value="1"/>
</dbReference>
<proteinExistence type="inferred from homology"/>
<keyword evidence="11" id="KW-1185">Reference proteome</keyword>
<comment type="caution">
    <text evidence="10">The sequence shown here is derived from an EMBL/GenBank/DDBJ whole genome shotgun (WGS) entry which is preliminary data.</text>
</comment>
<comment type="similarity">
    <text evidence="2">Belongs to the NAB family.</text>
</comment>
<keyword evidence="5" id="KW-0804">Transcription</keyword>
<dbReference type="GO" id="GO:0005634">
    <property type="term" value="C:nucleus"/>
    <property type="evidence" value="ECO:0007669"/>
    <property type="project" value="UniProtKB-SubCell"/>
</dbReference>
<feature type="compositionally biased region" description="Polar residues" evidence="7">
    <location>
        <begin position="588"/>
        <end position="601"/>
    </location>
</feature>
<feature type="domain" description="NAB co-repressor" evidence="9">
    <location>
        <begin position="219"/>
        <end position="342"/>
    </location>
</feature>
<feature type="region of interest" description="Disordered" evidence="7">
    <location>
        <begin position="360"/>
        <end position="382"/>
    </location>
</feature>
<reference evidence="10 11" key="1">
    <citation type="submission" date="2021-06" db="EMBL/GenBank/DDBJ databases">
        <title>Caerostris darwini draft genome.</title>
        <authorList>
            <person name="Kono N."/>
            <person name="Arakawa K."/>
        </authorList>
    </citation>
    <scope>NUCLEOTIDE SEQUENCE [LARGE SCALE GENOMIC DNA]</scope>
</reference>
<evidence type="ECO:0000256" key="1">
    <source>
        <dbReference type="ARBA" id="ARBA00004123"/>
    </source>
</evidence>
<keyword evidence="4" id="KW-0805">Transcription regulation</keyword>
<evidence type="ECO:0000259" key="8">
    <source>
        <dbReference type="Pfam" id="PF04904"/>
    </source>
</evidence>
<feature type="compositionally biased region" description="Basic and acidic residues" evidence="7">
    <location>
        <begin position="371"/>
        <end position="382"/>
    </location>
</feature>
<dbReference type="InterPro" id="IPR006988">
    <property type="entry name" value="Nab_N"/>
</dbReference>
<dbReference type="Proteomes" id="UP001054837">
    <property type="component" value="Unassembled WGS sequence"/>
</dbReference>
<feature type="region of interest" description="Disordered" evidence="7">
    <location>
        <begin position="485"/>
        <end position="505"/>
    </location>
</feature>
<evidence type="ECO:0000256" key="6">
    <source>
        <dbReference type="ARBA" id="ARBA00023242"/>
    </source>
</evidence>
<gene>
    <name evidence="10" type="primary">nab</name>
    <name evidence="10" type="ORF">CDAR_118531</name>
</gene>